<dbReference type="GO" id="GO:0055088">
    <property type="term" value="P:lipid homeostasis"/>
    <property type="evidence" value="ECO:0007669"/>
    <property type="project" value="TreeGrafter"/>
</dbReference>
<feature type="compositionally biased region" description="Low complexity" evidence="4">
    <location>
        <begin position="654"/>
        <end position="671"/>
    </location>
</feature>
<evidence type="ECO:0000256" key="1">
    <source>
        <dbReference type="ARBA" id="ARBA00000971"/>
    </source>
</evidence>
<dbReference type="InterPro" id="IPR033562">
    <property type="entry name" value="PLPL"/>
</dbReference>
<dbReference type="GO" id="GO:0016020">
    <property type="term" value="C:membrane"/>
    <property type="evidence" value="ECO:0007669"/>
    <property type="project" value="TreeGrafter"/>
</dbReference>
<feature type="domain" description="PPIase cyclophilin-type" evidence="5">
    <location>
        <begin position="142"/>
        <end position="302"/>
    </location>
</feature>
<evidence type="ECO:0000259" key="5">
    <source>
        <dbReference type="PROSITE" id="PS50072"/>
    </source>
</evidence>
<dbReference type="InterPro" id="IPR002641">
    <property type="entry name" value="PNPLA_dom"/>
</dbReference>
<feature type="compositionally biased region" description="Polar residues" evidence="4">
    <location>
        <begin position="777"/>
        <end position="793"/>
    </location>
</feature>
<dbReference type="EMBL" id="JADGJH010000156">
    <property type="protein sequence ID" value="KAJ3135754.1"/>
    <property type="molecule type" value="Genomic_DNA"/>
</dbReference>
<dbReference type="InterPro" id="IPR002130">
    <property type="entry name" value="Cyclophilin-type_PPIase_dom"/>
</dbReference>
<dbReference type="PROSITE" id="PS51635">
    <property type="entry name" value="PNPLA"/>
    <property type="match status" value="1"/>
</dbReference>
<dbReference type="InterPro" id="IPR029000">
    <property type="entry name" value="Cyclophilin-like_dom_sf"/>
</dbReference>
<feature type="domain" description="PNPLA" evidence="6">
    <location>
        <begin position="1022"/>
        <end position="1200"/>
    </location>
</feature>
<evidence type="ECO:0000259" key="6">
    <source>
        <dbReference type="PROSITE" id="PS51635"/>
    </source>
</evidence>
<dbReference type="SUPFAM" id="SSF52151">
    <property type="entry name" value="FabD/lysophospholipase-like"/>
    <property type="match status" value="1"/>
</dbReference>
<dbReference type="GO" id="GO:0003755">
    <property type="term" value="F:peptidyl-prolyl cis-trans isomerase activity"/>
    <property type="evidence" value="ECO:0007669"/>
    <property type="project" value="UniProtKB-EC"/>
</dbReference>
<dbReference type="PROSITE" id="PS50072">
    <property type="entry name" value="CSA_PPIASE_2"/>
    <property type="match status" value="1"/>
</dbReference>
<evidence type="ECO:0000256" key="2">
    <source>
        <dbReference type="ARBA" id="ARBA00023098"/>
    </source>
</evidence>
<dbReference type="PANTHER" id="PTHR12406">
    <property type="entry name" value="CALCIUM-INDEPENDENT PHOSPHOLIPASE A2 IPLA2 -RELATED"/>
    <property type="match status" value="1"/>
</dbReference>
<sequence length="1308" mass="143868">MPRLLPSTNIVIIGSVKAGKFQRASLIAKKLEASKSRNYDIKITPLTPIEYIEKLDEMKQEVKNLVPGLFPGLIVRLTESGITVNLSGAEFVEWAINTHNIEDITGQDLGGIFDDQVATELEKIGNEAFNQHIQAFKHTVINIEIQVGNKISGILCFELFNDIVPLSVEHFVSFVTGTYKDPSTDESLTFKNSQVTRVIKEGWFQAGAIRSPNGTPIVNNFLADENFIIPHAHRGNISFVNFGPHSNFSQFMVTLRPMPYFDRKFVCIGRCLDGEDILQAIDNVKTRFEKPVANIRIVDATVVYEDTLVLLPMACQPMSNATAGRSILKRSPTSPTPPPSIGSSGYDSDFGYNSDYIYTVSNGSYQRTQKPYTKKGVRFSDELLCQKTQNEEDLNSERAYSQWAVRKNHAPDSNIVNNNNNTLVMKNTSNKPFNNILPPQEDQEPESGAESDDEDDCYQSKRNRKIMSTPSYSVQCRDQNIDNPIVSSVTDNTKPVPPAIYLYTSSFESRVLVNNVHKLLSILFASNTARTRQSKQSSSSKPSDSPDVSTQLKDLEISVMEIPAMPMFDMASEIACQIAWNDRRTKLKSDNFAASSSAATSVDNCGIRDEQQASKVPQKSLLSRIFSSQNAAKESSVVGSKAKDSLETPLDLVPDPISSPASSSSSILTLTDPDENLQQDPVRQLLEEKNSVSFPYCKSFLMGPPPSAMLGTALPYNRFVDQKLKLAIPTTDLPNILSNSPTTHMNYSKMQVLQGFHATLPSASPLPLQITNLNMSNDDESTLYSGSPTTPESSFPKDKLISSSESISPSLSTKISSWIKTTTTEASTSLISWVICKTIKTATSSVSLVIAVTDYASIATDCVIGEKDTLISTRNNVLARAKDTCGWVLSGERTQQVIRKARTSMPIILDHMLSRAAGVDRVLEYGVAPAKQLQQQSNNRNVEVGHEFIGAKSVNLKGFYVVSSAKIRVVEDVRENNQVNNYFAQIWYPAQCARDAKTKLDDTELKTRIANVCFKNPLSFSFSSGAGPLDALYSVGVAEGLLKQFRPELFESSEGFKWLGCGFGSIVAAVMALNLGKPGLVRAQELFQRLHENGSKSLFGNCGKMSHTLKQGLFQIIPYDVSAIDGRLFISSTLYPSMKNTILVKFPSKFELIDAIMASCFIPVLYENPVYLTNRMTESGVASYACAGALTNHLPILNEYTITVSPVPATANISPWCENASELNFRTGAAVFADGPLYDDETVGFLGSSLDDLTAAEEMEQGQNVSVASKNGDVLQRERMLGMRDGCLWAEAMFQSGHMTHMAFSAML</sequence>
<feature type="region of interest" description="Disordered" evidence="4">
    <location>
        <begin position="777"/>
        <end position="803"/>
    </location>
</feature>
<feature type="compositionally biased region" description="Low complexity" evidence="4">
    <location>
        <begin position="534"/>
        <end position="547"/>
    </location>
</feature>
<dbReference type="Proteomes" id="UP001211907">
    <property type="component" value="Unassembled WGS sequence"/>
</dbReference>
<proteinExistence type="predicted"/>
<evidence type="ECO:0000313" key="8">
    <source>
        <dbReference type="Proteomes" id="UP001211907"/>
    </source>
</evidence>
<dbReference type="GO" id="GO:0019433">
    <property type="term" value="P:triglyceride catabolic process"/>
    <property type="evidence" value="ECO:0007669"/>
    <property type="project" value="TreeGrafter"/>
</dbReference>
<gene>
    <name evidence="7" type="primary">PPIL6</name>
    <name evidence="7" type="ORF">HK100_002399</name>
</gene>
<feature type="region of interest" description="Disordered" evidence="4">
    <location>
        <begin position="636"/>
        <end position="673"/>
    </location>
</feature>
<reference evidence="7" key="1">
    <citation type="submission" date="2020-05" db="EMBL/GenBank/DDBJ databases">
        <title>Phylogenomic resolution of chytrid fungi.</title>
        <authorList>
            <person name="Stajich J.E."/>
            <person name="Amses K."/>
            <person name="Simmons R."/>
            <person name="Seto K."/>
            <person name="Myers J."/>
            <person name="Bonds A."/>
            <person name="Quandt C.A."/>
            <person name="Barry K."/>
            <person name="Liu P."/>
            <person name="Grigoriev I."/>
            <person name="Longcore J.E."/>
            <person name="James T.Y."/>
        </authorList>
    </citation>
    <scope>NUCLEOTIDE SEQUENCE</scope>
    <source>
        <strain evidence="7">JEL0513</strain>
    </source>
</reference>
<dbReference type="InterPro" id="IPR016035">
    <property type="entry name" value="Acyl_Trfase/lysoPLipase"/>
</dbReference>
<dbReference type="Gene3D" id="2.40.100.10">
    <property type="entry name" value="Cyclophilin-like"/>
    <property type="match status" value="1"/>
</dbReference>
<feature type="region of interest" description="Disordered" evidence="4">
    <location>
        <begin position="411"/>
        <end position="471"/>
    </location>
</feature>
<comment type="caution">
    <text evidence="3">Lacks conserved residue(s) required for the propagation of feature annotation.</text>
</comment>
<dbReference type="GO" id="GO:0005737">
    <property type="term" value="C:cytoplasm"/>
    <property type="evidence" value="ECO:0007669"/>
    <property type="project" value="TreeGrafter"/>
</dbReference>
<dbReference type="GO" id="GO:0005811">
    <property type="term" value="C:lipid droplet"/>
    <property type="evidence" value="ECO:0007669"/>
    <property type="project" value="TreeGrafter"/>
</dbReference>
<keyword evidence="2" id="KW-0443">Lipid metabolism</keyword>
<dbReference type="GO" id="GO:0004806">
    <property type="term" value="F:triacylglycerol lipase activity"/>
    <property type="evidence" value="ECO:0007669"/>
    <property type="project" value="TreeGrafter"/>
</dbReference>
<evidence type="ECO:0000256" key="4">
    <source>
        <dbReference type="SAM" id="MobiDB-lite"/>
    </source>
</evidence>
<comment type="catalytic activity">
    <reaction evidence="1">
        <text>[protein]-peptidylproline (omega=180) = [protein]-peptidylproline (omega=0)</text>
        <dbReference type="Rhea" id="RHEA:16237"/>
        <dbReference type="Rhea" id="RHEA-COMP:10747"/>
        <dbReference type="Rhea" id="RHEA-COMP:10748"/>
        <dbReference type="ChEBI" id="CHEBI:83833"/>
        <dbReference type="ChEBI" id="CHEBI:83834"/>
        <dbReference type="EC" id="5.2.1.8"/>
    </reaction>
</comment>
<organism evidence="7 8">
    <name type="scientific">Physocladia obscura</name>
    <dbReference type="NCBI Taxonomy" id="109957"/>
    <lineage>
        <taxon>Eukaryota</taxon>
        <taxon>Fungi</taxon>
        <taxon>Fungi incertae sedis</taxon>
        <taxon>Chytridiomycota</taxon>
        <taxon>Chytridiomycota incertae sedis</taxon>
        <taxon>Chytridiomycetes</taxon>
        <taxon>Chytridiales</taxon>
        <taxon>Chytriomycetaceae</taxon>
        <taxon>Physocladia</taxon>
    </lineage>
</organism>
<feature type="compositionally biased region" description="Low complexity" evidence="4">
    <location>
        <begin position="413"/>
        <end position="430"/>
    </location>
</feature>
<name>A0AAD5T891_9FUNG</name>
<protein>
    <submittedName>
        <fullName evidence="7">Inactive peptidyl-prolyl cis-trans isomerase-like 6</fullName>
    </submittedName>
</protein>
<evidence type="ECO:0000256" key="3">
    <source>
        <dbReference type="PROSITE-ProRule" id="PRU01161"/>
    </source>
</evidence>
<feature type="region of interest" description="Disordered" evidence="4">
    <location>
        <begin position="324"/>
        <end position="347"/>
    </location>
</feature>
<dbReference type="SUPFAM" id="SSF50891">
    <property type="entry name" value="Cyclophilin-like"/>
    <property type="match status" value="1"/>
</dbReference>
<feature type="region of interest" description="Disordered" evidence="4">
    <location>
        <begin position="530"/>
        <end position="550"/>
    </location>
</feature>
<dbReference type="PANTHER" id="PTHR12406:SF7">
    <property type="entry name" value="PATATIN-LIKE PHOSPHOLIPASE DOMAIN-CONTAINING PROTEIN 4"/>
    <property type="match status" value="1"/>
</dbReference>
<keyword evidence="7" id="KW-0413">Isomerase</keyword>
<feature type="compositionally biased region" description="Acidic residues" evidence="4">
    <location>
        <begin position="441"/>
        <end position="457"/>
    </location>
</feature>
<comment type="caution">
    <text evidence="7">The sequence shown here is derived from an EMBL/GenBank/DDBJ whole genome shotgun (WGS) entry which is preliminary data.</text>
</comment>
<dbReference type="Pfam" id="PF00160">
    <property type="entry name" value="Pro_isomerase"/>
    <property type="match status" value="1"/>
</dbReference>
<accession>A0AAD5T891</accession>
<dbReference type="PRINTS" id="PR00153">
    <property type="entry name" value="CSAPPISMRASE"/>
</dbReference>
<keyword evidence="8" id="KW-1185">Reference proteome</keyword>
<evidence type="ECO:0000313" key="7">
    <source>
        <dbReference type="EMBL" id="KAJ3135754.1"/>
    </source>
</evidence>